<accession>A0ABS1LM91</accession>
<evidence type="ECO:0000256" key="6">
    <source>
        <dbReference type="SAM" id="Phobius"/>
    </source>
</evidence>
<feature type="transmembrane region" description="Helical" evidence="6">
    <location>
        <begin position="218"/>
        <end position="237"/>
    </location>
</feature>
<keyword evidence="9" id="KW-1185">Reference proteome</keyword>
<keyword evidence="3 6" id="KW-1133">Transmembrane helix</keyword>
<dbReference type="InterPro" id="IPR011701">
    <property type="entry name" value="MFS"/>
</dbReference>
<comment type="caution">
    <text evidence="8">The sequence shown here is derived from an EMBL/GenBank/DDBJ whole genome shotgun (WGS) entry which is preliminary data.</text>
</comment>
<evidence type="ECO:0000256" key="3">
    <source>
        <dbReference type="ARBA" id="ARBA00022989"/>
    </source>
</evidence>
<feature type="transmembrane region" description="Helical" evidence="6">
    <location>
        <begin position="290"/>
        <end position="308"/>
    </location>
</feature>
<dbReference type="InterPro" id="IPR036259">
    <property type="entry name" value="MFS_trans_sf"/>
</dbReference>
<feature type="domain" description="Major facilitator superfamily (MFS) profile" evidence="7">
    <location>
        <begin position="15"/>
        <end position="407"/>
    </location>
</feature>
<feature type="transmembrane region" description="Helical" evidence="6">
    <location>
        <begin position="81"/>
        <end position="98"/>
    </location>
</feature>
<feature type="transmembrane region" description="Helical" evidence="6">
    <location>
        <begin position="264"/>
        <end position="283"/>
    </location>
</feature>
<feature type="transmembrane region" description="Helical" evidence="6">
    <location>
        <begin position="314"/>
        <end position="337"/>
    </location>
</feature>
<sequence>MSEHVARRAPNEWWTGVVAGMASYIDAAAILAVGIALVIYQFTIGITPGQIGIMSGALTFCIAIGALVGGRLGDRFGRRRVFIVTMALIVAGSVLTTFGTTFPVLLPGVVLVGLGVGADLPVSLATIAESASDRNRGKLILLSNMLWVAGILSSIALASVSGGLGRLGGQLMFGQVGAVALLVLVARLSIPESGLWLEARRRRDAGEAESRPRARLRDLLRTPYSTPFIALIVFYTLTNLGANTTGSFNTFIATNFAGTSVETFNQWALIAMVVSFAPGLLFMKFVDTRWRMAFFTVGAVLAAASYLYLAVVGFTLTTMVVALFLALVGNTFAFEGIMKVWTQESFPTMLRSTAQGGIVAFARVAAALLATVTPALLQWNLQGVYVGLAVVTGVGYLVGGLVLRRSRNEFRTEEHAEARTEELGQGASVSAPAPADH</sequence>
<proteinExistence type="predicted"/>
<dbReference type="InterPro" id="IPR020846">
    <property type="entry name" value="MFS_dom"/>
</dbReference>
<comment type="subcellular location">
    <subcellularLocation>
        <location evidence="1">Cell membrane</location>
        <topology evidence="1">Multi-pass membrane protein</topology>
    </subcellularLocation>
</comment>
<dbReference type="PANTHER" id="PTHR23508">
    <property type="entry name" value="CARBOXYLIC ACID TRANSPORTER PROTEIN HOMOLOG"/>
    <property type="match status" value="1"/>
</dbReference>
<feature type="transmembrane region" description="Helical" evidence="6">
    <location>
        <begin position="51"/>
        <end position="69"/>
    </location>
</feature>
<gene>
    <name evidence="8" type="ORF">HGK34_12765</name>
</gene>
<evidence type="ECO:0000256" key="4">
    <source>
        <dbReference type="ARBA" id="ARBA00023136"/>
    </source>
</evidence>
<dbReference type="Gene3D" id="1.20.1250.20">
    <property type="entry name" value="MFS general substrate transporter like domains"/>
    <property type="match status" value="1"/>
</dbReference>
<feature type="transmembrane region" description="Helical" evidence="6">
    <location>
        <begin position="139"/>
        <end position="160"/>
    </location>
</feature>
<evidence type="ECO:0000256" key="5">
    <source>
        <dbReference type="SAM" id="MobiDB-lite"/>
    </source>
</evidence>
<feature type="compositionally biased region" description="Basic and acidic residues" evidence="5">
    <location>
        <begin position="413"/>
        <end position="422"/>
    </location>
</feature>
<feature type="transmembrane region" description="Helical" evidence="6">
    <location>
        <begin position="104"/>
        <end position="127"/>
    </location>
</feature>
<keyword evidence="4 6" id="KW-0472">Membrane</keyword>
<protein>
    <submittedName>
        <fullName evidence="8">MFS transporter</fullName>
    </submittedName>
</protein>
<dbReference type="RefSeq" id="WP_201847861.1">
    <property type="nucleotide sequence ID" value="NZ_JABBYC010000022.1"/>
</dbReference>
<feature type="transmembrane region" description="Helical" evidence="6">
    <location>
        <begin position="12"/>
        <end position="39"/>
    </location>
</feature>
<feature type="region of interest" description="Disordered" evidence="5">
    <location>
        <begin position="413"/>
        <end position="437"/>
    </location>
</feature>
<evidence type="ECO:0000256" key="2">
    <source>
        <dbReference type="ARBA" id="ARBA00022692"/>
    </source>
</evidence>
<keyword evidence="2 6" id="KW-0812">Transmembrane</keyword>
<feature type="transmembrane region" description="Helical" evidence="6">
    <location>
        <begin position="358"/>
        <end position="377"/>
    </location>
</feature>
<dbReference type="SUPFAM" id="SSF103473">
    <property type="entry name" value="MFS general substrate transporter"/>
    <property type="match status" value="1"/>
</dbReference>
<dbReference type="PANTHER" id="PTHR23508:SF10">
    <property type="entry name" value="CARBOXYLIC ACID TRANSPORTER PROTEIN HOMOLOG"/>
    <property type="match status" value="1"/>
</dbReference>
<dbReference type="EMBL" id="JABBYC010000022">
    <property type="protein sequence ID" value="MBL0887139.1"/>
    <property type="molecule type" value="Genomic_DNA"/>
</dbReference>
<organism evidence="8 9">
    <name type="scientific">Myceligenerans indicum</name>
    <dbReference type="NCBI Taxonomy" id="2593663"/>
    <lineage>
        <taxon>Bacteria</taxon>
        <taxon>Bacillati</taxon>
        <taxon>Actinomycetota</taxon>
        <taxon>Actinomycetes</taxon>
        <taxon>Micrococcales</taxon>
        <taxon>Promicromonosporaceae</taxon>
        <taxon>Myceligenerans</taxon>
    </lineage>
</organism>
<dbReference type="Proteomes" id="UP000675409">
    <property type="component" value="Unassembled WGS sequence"/>
</dbReference>
<feature type="transmembrane region" description="Helical" evidence="6">
    <location>
        <begin position="172"/>
        <end position="197"/>
    </location>
</feature>
<dbReference type="Pfam" id="PF07690">
    <property type="entry name" value="MFS_1"/>
    <property type="match status" value="1"/>
</dbReference>
<evidence type="ECO:0000313" key="9">
    <source>
        <dbReference type="Proteomes" id="UP000675409"/>
    </source>
</evidence>
<evidence type="ECO:0000259" key="7">
    <source>
        <dbReference type="PROSITE" id="PS50850"/>
    </source>
</evidence>
<name>A0ABS1LM91_9MICO</name>
<dbReference type="PROSITE" id="PS50850">
    <property type="entry name" value="MFS"/>
    <property type="match status" value="1"/>
</dbReference>
<feature type="transmembrane region" description="Helical" evidence="6">
    <location>
        <begin position="383"/>
        <end position="403"/>
    </location>
</feature>
<evidence type="ECO:0000313" key="8">
    <source>
        <dbReference type="EMBL" id="MBL0887139.1"/>
    </source>
</evidence>
<reference evidence="8 9" key="1">
    <citation type="journal article" date="2021" name="Arch. Microbiol.">
        <title>Myceligenerans indicum sp. nov., an actinobacterium isolated from mangrove sediment of Sundarbans, India.</title>
        <authorList>
            <person name="Asha K."/>
            <person name="Bhadury P."/>
        </authorList>
    </citation>
    <scope>NUCLEOTIDE SEQUENCE [LARGE SCALE GENOMIC DNA]</scope>
    <source>
        <strain evidence="8 9">I2</strain>
    </source>
</reference>
<evidence type="ECO:0000256" key="1">
    <source>
        <dbReference type="ARBA" id="ARBA00004651"/>
    </source>
</evidence>